<dbReference type="SUPFAM" id="SSF81383">
    <property type="entry name" value="F-box domain"/>
    <property type="match status" value="1"/>
</dbReference>
<reference evidence="2" key="1">
    <citation type="submission" date="2020-11" db="EMBL/GenBank/DDBJ databases">
        <authorList>
            <consortium name="DOE Joint Genome Institute"/>
            <person name="Ahrendt S."/>
            <person name="Riley R."/>
            <person name="Andreopoulos W."/>
            <person name="Labutti K."/>
            <person name="Pangilinan J."/>
            <person name="Ruiz-Duenas F.J."/>
            <person name="Barrasa J.M."/>
            <person name="Sanchez-Garcia M."/>
            <person name="Camarero S."/>
            <person name="Miyauchi S."/>
            <person name="Serrano A."/>
            <person name="Linde D."/>
            <person name="Babiker R."/>
            <person name="Drula E."/>
            <person name="Ayuso-Fernandez I."/>
            <person name="Pacheco R."/>
            <person name="Padilla G."/>
            <person name="Ferreira P."/>
            <person name="Barriuso J."/>
            <person name="Kellner H."/>
            <person name="Castanera R."/>
            <person name="Alfaro M."/>
            <person name="Ramirez L."/>
            <person name="Pisabarro A.G."/>
            <person name="Kuo A."/>
            <person name="Tritt A."/>
            <person name="Lipzen A."/>
            <person name="He G."/>
            <person name="Yan M."/>
            <person name="Ng V."/>
            <person name="Cullen D."/>
            <person name="Martin F."/>
            <person name="Rosso M.-N."/>
            <person name="Henrissat B."/>
            <person name="Hibbett D."/>
            <person name="Martinez A.T."/>
            <person name="Grigoriev I.V."/>
        </authorList>
    </citation>
    <scope>NUCLEOTIDE SEQUENCE</scope>
    <source>
        <strain evidence="2">CBS 506.95</strain>
    </source>
</reference>
<dbReference type="Proteomes" id="UP000807306">
    <property type="component" value="Unassembled WGS sequence"/>
</dbReference>
<feature type="domain" description="F-box" evidence="1">
    <location>
        <begin position="1"/>
        <end position="49"/>
    </location>
</feature>
<dbReference type="AlphaFoldDB" id="A0A9P6EEM0"/>
<accession>A0A9P6EEM0</accession>
<dbReference type="SMART" id="SM00256">
    <property type="entry name" value="FBOX"/>
    <property type="match status" value="1"/>
</dbReference>
<name>A0A9P6EEM0_9AGAR</name>
<evidence type="ECO:0000313" key="3">
    <source>
        <dbReference type="Proteomes" id="UP000807306"/>
    </source>
</evidence>
<protein>
    <recommendedName>
        <fullName evidence="1">F-box domain-containing protein</fullName>
    </recommendedName>
</protein>
<dbReference type="InterPro" id="IPR036047">
    <property type="entry name" value="F-box-like_dom_sf"/>
</dbReference>
<dbReference type="PROSITE" id="PS50181">
    <property type="entry name" value="FBOX"/>
    <property type="match status" value="1"/>
</dbReference>
<comment type="caution">
    <text evidence="2">The sequence shown here is derived from an EMBL/GenBank/DDBJ whole genome shotgun (WGS) entry which is preliminary data.</text>
</comment>
<dbReference type="Pfam" id="PF00646">
    <property type="entry name" value="F-box"/>
    <property type="match status" value="1"/>
</dbReference>
<keyword evidence="3" id="KW-1185">Reference proteome</keyword>
<gene>
    <name evidence="2" type="ORF">CPB83DRAFT_398378</name>
</gene>
<proteinExistence type="predicted"/>
<dbReference type="InterPro" id="IPR001810">
    <property type="entry name" value="F-box_dom"/>
</dbReference>
<dbReference type="EMBL" id="MU157861">
    <property type="protein sequence ID" value="KAF9527488.1"/>
    <property type="molecule type" value="Genomic_DNA"/>
</dbReference>
<evidence type="ECO:0000313" key="2">
    <source>
        <dbReference type="EMBL" id="KAF9527488.1"/>
    </source>
</evidence>
<dbReference type="OrthoDB" id="2751409at2759"/>
<sequence length="185" mass="20924">MSSLQELPTELLEKILGNLGLEDLLACQLINPFFNDTIRNSVDLNYQLLLQRSGNLDNPHCRATILQKRNTLDNAEFLWSSRSFIPQKLFGEIRLTNHFRLTKLLGFTDRCLIYGAREADKDESITTHLIYTLNSSNIDNYHQNNGIGKEGKDWILPPPPHLQGSRVLGLATDIDENGVVISIHA</sequence>
<evidence type="ECO:0000259" key="1">
    <source>
        <dbReference type="PROSITE" id="PS50181"/>
    </source>
</evidence>
<organism evidence="2 3">
    <name type="scientific">Crepidotus variabilis</name>
    <dbReference type="NCBI Taxonomy" id="179855"/>
    <lineage>
        <taxon>Eukaryota</taxon>
        <taxon>Fungi</taxon>
        <taxon>Dikarya</taxon>
        <taxon>Basidiomycota</taxon>
        <taxon>Agaricomycotina</taxon>
        <taxon>Agaricomycetes</taxon>
        <taxon>Agaricomycetidae</taxon>
        <taxon>Agaricales</taxon>
        <taxon>Agaricineae</taxon>
        <taxon>Crepidotaceae</taxon>
        <taxon>Crepidotus</taxon>
    </lineage>
</organism>